<sequence>MHVFTEAQRVLDFQNACEAQDLPLMGKLMNESHESCRDLYDCSCPELDATVAACRAAGCIGARLTGAGWGGCVVALVDAEKKAEIASKLDVLFWSEPAAGISLTYL</sequence>
<protein>
    <submittedName>
        <fullName evidence="5">GHMP_kinases_C domain-containing protein</fullName>
    </submittedName>
</protein>
<evidence type="ECO:0000256" key="1">
    <source>
        <dbReference type="ARBA" id="ARBA00022741"/>
    </source>
</evidence>
<organism evidence="4 5">
    <name type="scientific">Panagrellus redivivus</name>
    <name type="common">Microworm</name>
    <dbReference type="NCBI Taxonomy" id="6233"/>
    <lineage>
        <taxon>Eukaryota</taxon>
        <taxon>Metazoa</taxon>
        <taxon>Ecdysozoa</taxon>
        <taxon>Nematoda</taxon>
        <taxon>Chromadorea</taxon>
        <taxon>Rhabditida</taxon>
        <taxon>Tylenchina</taxon>
        <taxon>Panagrolaimomorpha</taxon>
        <taxon>Panagrolaimoidea</taxon>
        <taxon>Panagrolaimidae</taxon>
        <taxon>Panagrellus</taxon>
    </lineage>
</organism>
<reference evidence="5" key="2">
    <citation type="submission" date="2020-10" db="UniProtKB">
        <authorList>
            <consortium name="WormBaseParasite"/>
        </authorList>
    </citation>
    <scope>IDENTIFICATION</scope>
</reference>
<dbReference type="GO" id="GO:0004335">
    <property type="term" value="F:galactokinase activity"/>
    <property type="evidence" value="ECO:0007669"/>
    <property type="project" value="TreeGrafter"/>
</dbReference>
<evidence type="ECO:0000313" key="4">
    <source>
        <dbReference type="Proteomes" id="UP000492821"/>
    </source>
</evidence>
<reference evidence="4" key="1">
    <citation type="journal article" date="2013" name="Genetics">
        <title>The draft genome and transcriptome of Panagrellus redivivus are shaped by the harsh demands of a free-living lifestyle.</title>
        <authorList>
            <person name="Srinivasan J."/>
            <person name="Dillman A.R."/>
            <person name="Macchietto M.G."/>
            <person name="Heikkinen L."/>
            <person name="Lakso M."/>
            <person name="Fracchia K.M."/>
            <person name="Antoshechkin I."/>
            <person name="Mortazavi A."/>
            <person name="Wong G."/>
            <person name="Sternberg P.W."/>
        </authorList>
    </citation>
    <scope>NUCLEOTIDE SEQUENCE [LARGE SCALE GENOMIC DNA]</scope>
    <source>
        <strain evidence="4">MT8872</strain>
    </source>
</reference>
<accession>A0A7E4V5Z3</accession>
<evidence type="ECO:0000259" key="3">
    <source>
        <dbReference type="Pfam" id="PF08544"/>
    </source>
</evidence>
<dbReference type="SUPFAM" id="SSF55060">
    <property type="entry name" value="GHMP Kinase, C-terminal domain"/>
    <property type="match status" value="1"/>
</dbReference>
<dbReference type="Proteomes" id="UP000492821">
    <property type="component" value="Unassembled WGS sequence"/>
</dbReference>
<dbReference type="Pfam" id="PF08544">
    <property type="entry name" value="GHMP_kinases_C"/>
    <property type="match status" value="1"/>
</dbReference>
<dbReference type="PANTHER" id="PTHR10457:SF7">
    <property type="entry name" value="GALACTOKINASE-RELATED"/>
    <property type="match status" value="1"/>
</dbReference>
<dbReference type="GO" id="GO:0005829">
    <property type="term" value="C:cytosol"/>
    <property type="evidence" value="ECO:0007669"/>
    <property type="project" value="TreeGrafter"/>
</dbReference>
<name>A0A7E4V5Z3_PANRE</name>
<dbReference type="AlphaFoldDB" id="A0A7E4V5Z3"/>
<dbReference type="Gene3D" id="3.30.70.890">
    <property type="entry name" value="GHMP kinase, C-terminal domain"/>
    <property type="match status" value="1"/>
</dbReference>
<keyword evidence="2" id="KW-0067">ATP-binding</keyword>
<evidence type="ECO:0000256" key="2">
    <source>
        <dbReference type="ARBA" id="ARBA00022840"/>
    </source>
</evidence>
<dbReference type="InterPro" id="IPR036554">
    <property type="entry name" value="GHMP_kinase_C_sf"/>
</dbReference>
<feature type="domain" description="GHMP kinase C-terminal" evidence="3">
    <location>
        <begin position="16"/>
        <end position="89"/>
    </location>
</feature>
<dbReference type="InterPro" id="IPR013750">
    <property type="entry name" value="GHMP_kinase_C_dom"/>
</dbReference>
<dbReference type="GO" id="GO:0006012">
    <property type="term" value="P:galactose metabolic process"/>
    <property type="evidence" value="ECO:0007669"/>
    <property type="project" value="TreeGrafter"/>
</dbReference>
<keyword evidence="1" id="KW-0547">Nucleotide-binding</keyword>
<dbReference type="PANTHER" id="PTHR10457">
    <property type="entry name" value="MEVALONATE KINASE/GALACTOKINASE"/>
    <property type="match status" value="1"/>
</dbReference>
<evidence type="ECO:0000313" key="5">
    <source>
        <dbReference type="WBParaSite" id="Pan_g16537.t1"/>
    </source>
</evidence>
<keyword evidence="4" id="KW-1185">Reference proteome</keyword>
<dbReference type="GO" id="GO:0005524">
    <property type="term" value="F:ATP binding"/>
    <property type="evidence" value="ECO:0007669"/>
    <property type="project" value="UniProtKB-KW"/>
</dbReference>
<dbReference type="WBParaSite" id="Pan_g16537.t1">
    <property type="protein sequence ID" value="Pan_g16537.t1"/>
    <property type="gene ID" value="Pan_g16537"/>
</dbReference>
<proteinExistence type="predicted"/>